<protein>
    <submittedName>
        <fullName evidence="1">Uncharacterized protein</fullName>
    </submittedName>
</protein>
<sequence length="92" mass="9674">MVVGAKMAFGCALGGSILGFTGGRALQRRGSPKDDTVVEVELKDLSTKSTLHSLKYPPPPSVPFPPSQELHSNSALQGVVNGFHFFLVGCSC</sequence>
<name>V5GHT4_IXORI</name>
<dbReference type="AlphaFoldDB" id="V5GHT4"/>
<dbReference type="EMBL" id="GANP01014663">
    <property type="protein sequence ID" value="JAB69805.1"/>
    <property type="molecule type" value="mRNA"/>
</dbReference>
<reference evidence="1" key="1">
    <citation type="journal article" date="2015" name="Sci. Rep.">
        <title>Tissue- and time-dependent transcription in Ixodes ricinus salivary glands and midguts when blood feeding on the vertebrate host.</title>
        <authorList>
            <person name="Kotsyfakis M."/>
            <person name="Schwarz A."/>
            <person name="Erhart J."/>
            <person name="Ribeiro J.M."/>
        </authorList>
    </citation>
    <scope>NUCLEOTIDE SEQUENCE</scope>
    <source>
        <tissue evidence="1">Salivary gland and midgut</tissue>
    </source>
</reference>
<evidence type="ECO:0000313" key="1">
    <source>
        <dbReference type="EMBL" id="JAB69805.1"/>
    </source>
</evidence>
<organism evidence="1">
    <name type="scientific">Ixodes ricinus</name>
    <name type="common">Common tick</name>
    <name type="synonym">Acarus ricinus</name>
    <dbReference type="NCBI Taxonomy" id="34613"/>
    <lineage>
        <taxon>Eukaryota</taxon>
        <taxon>Metazoa</taxon>
        <taxon>Ecdysozoa</taxon>
        <taxon>Arthropoda</taxon>
        <taxon>Chelicerata</taxon>
        <taxon>Arachnida</taxon>
        <taxon>Acari</taxon>
        <taxon>Parasitiformes</taxon>
        <taxon>Ixodida</taxon>
        <taxon>Ixodoidea</taxon>
        <taxon>Ixodidae</taxon>
        <taxon>Ixodinae</taxon>
        <taxon>Ixodes</taxon>
    </lineage>
</organism>
<accession>V5GHT4</accession>
<proteinExistence type="evidence at transcript level"/>